<sequence>MIGQLHHVVNAKREENKAEFAEGGIVLVVVGMMQKVFWKTVVEGGLRSTKSRRRLLRWHLTTLLVSVQNPKFPPHQVFVIITSSNQMFLVNCN</sequence>
<dbReference type="Proteomes" id="UP001054821">
    <property type="component" value="Chromosome 4"/>
</dbReference>
<comment type="caution">
    <text evidence="1">The sequence shown here is derived from an EMBL/GenBank/DDBJ whole genome shotgun (WGS) entry which is preliminary data.</text>
</comment>
<reference evidence="1 2" key="1">
    <citation type="journal article" date="2022" name="G3 (Bethesda)">
        <title>Whole-genome sequence and methylome profiling of the almond [Prunus dulcis (Mill.) D.A. Webb] cultivar 'Nonpareil'.</title>
        <authorList>
            <person name="D'Amico-Willman K.M."/>
            <person name="Ouma W.Z."/>
            <person name="Meulia T."/>
            <person name="Sideli G.M."/>
            <person name="Gradziel T.M."/>
            <person name="Fresnedo-Ramirez J."/>
        </authorList>
    </citation>
    <scope>NUCLEOTIDE SEQUENCE [LARGE SCALE GENOMIC DNA]</scope>
    <source>
        <strain evidence="1">Clone GOH B32 T37-40</strain>
    </source>
</reference>
<dbReference type="AlphaFoldDB" id="A0AAD4VZ65"/>
<organism evidence="1 2">
    <name type="scientific">Prunus dulcis</name>
    <name type="common">Almond</name>
    <name type="synonym">Amygdalus dulcis</name>
    <dbReference type="NCBI Taxonomy" id="3755"/>
    <lineage>
        <taxon>Eukaryota</taxon>
        <taxon>Viridiplantae</taxon>
        <taxon>Streptophyta</taxon>
        <taxon>Embryophyta</taxon>
        <taxon>Tracheophyta</taxon>
        <taxon>Spermatophyta</taxon>
        <taxon>Magnoliopsida</taxon>
        <taxon>eudicotyledons</taxon>
        <taxon>Gunneridae</taxon>
        <taxon>Pentapetalae</taxon>
        <taxon>rosids</taxon>
        <taxon>fabids</taxon>
        <taxon>Rosales</taxon>
        <taxon>Rosaceae</taxon>
        <taxon>Amygdaloideae</taxon>
        <taxon>Amygdaleae</taxon>
        <taxon>Prunus</taxon>
    </lineage>
</organism>
<evidence type="ECO:0000313" key="1">
    <source>
        <dbReference type="EMBL" id="KAI5332656.1"/>
    </source>
</evidence>
<protein>
    <submittedName>
        <fullName evidence="1">Uncharacterized protein</fullName>
    </submittedName>
</protein>
<keyword evidence="2" id="KW-1185">Reference proteome</keyword>
<evidence type="ECO:0000313" key="2">
    <source>
        <dbReference type="Proteomes" id="UP001054821"/>
    </source>
</evidence>
<gene>
    <name evidence="1" type="ORF">L3X38_022785</name>
</gene>
<proteinExistence type="predicted"/>
<accession>A0AAD4VZ65</accession>
<dbReference type="EMBL" id="JAJFAZ020000004">
    <property type="protein sequence ID" value="KAI5332656.1"/>
    <property type="molecule type" value="Genomic_DNA"/>
</dbReference>
<name>A0AAD4VZ65_PRUDU</name>